<feature type="compositionally biased region" description="Acidic residues" evidence="1">
    <location>
        <begin position="142"/>
        <end position="164"/>
    </location>
</feature>
<feature type="compositionally biased region" description="Acidic residues" evidence="1">
    <location>
        <begin position="301"/>
        <end position="324"/>
    </location>
</feature>
<reference evidence="3" key="1">
    <citation type="journal article" date="2022" name="IScience">
        <title>Evolution of zygomycete secretomes and the origins of terrestrial fungal ecologies.</title>
        <authorList>
            <person name="Chang Y."/>
            <person name="Wang Y."/>
            <person name="Mondo S."/>
            <person name="Ahrendt S."/>
            <person name="Andreopoulos W."/>
            <person name="Barry K."/>
            <person name="Beard J."/>
            <person name="Benny G.L."/>
            <person name="Blankenship S."/>
            <person name="Bonito G."/>
            <person name="Cuomo C."/>
            <person name="Desiro A."/>
            <person name="Gervers K.A."/>
            <person name="Hundley H."/>
            <person name="Kuo A."/>
            <person name="LaButti K."/>
            <person name="Lang B.F."/>
            <person name="Lipzen A."/>
            <person name="O'Donnell K."/>
            <person name="Pangilinan J."/>
            <person name="Reynolds N."/>
            <person name="Sandor L."/>
            <person name="Smith M.E."/>
            <person name="Tsang A."/>
            <person name="Grigoriev I.V."/>
            <person name="Stajich J.E."/>
            <person name="Spatafora J.W."/>
        </authorList>
    </citation>
    <scope>NUCLEOTIDE SEQUENCE</scope>
    <source>
        <strain evidence="3">RSA 2281</strain>
    </source>
</reference>
<feature type="transmembrane region" description="Helical" evidence="2">
    <location>
        <begin position="678"/>
        <end position="696"/>
    </location>
</feature>
<evidence type="ECO:0000313" key="3">
    <source>
        <dbReference type="EMBL" id="KAI9262353.1"/>
    </source>
</evidence>
<dbReference type="EMBL" id="JAIXMP010000014">
    <property type="protein sequence ID" value="KAI9262353.1"/>
    <property type="molecule type" value="Genomic_DNA"/>
</dbReference>
<feature type="compositionally biased region" description="Basic and acidic residues" evidence="1">
    <location>
        <begin position="120"/>
        <end position="141"/>
    </location>
</feature>
<keyword evidence="2" id="KW-0472">Membrane</keyword>
<comment type="caution">
    <text evidence="3">The sequence shown here is derived from an EMBL/GenBank/DDBJ whole genome shotgun (WGS) entry which is preliminary data.</text>
</comment>
<proteinExistence type="predicted"/>
<feature type="compositionally biased region" description="Low complexity" evidence="1">
    <location>
        <begin position="75"/>
        <end position="93"/>
    </location>
</feature>
<evidence type="ECO:0000256" key="1">
    <source>
        <dbReference type="SAM" id="MobiDB-lite"/>
    </source>
</evidence>
<name>A0AAD5JZU4_9FUNG</name>
<keyword evidence="2" id="KW-1133">Transmembrane helix</keyword>
<sequence>MVTAPSSSAGTPSTTATATTAAITTATTTAIASSSNSAFPSTAPFFRLSPAASHQDHIDLLNSSRDLLNVAFPTTSIPASPSSSPSSSASSSPRLSGKRLPSDDHPSVGGKFPRLPGETPEQHKARVEARMRELERVWREANEDEDDDDDDDDDDDEEEEEEEIAAAVPISERAIAPLGRRFRRARAAASTSVAVPSSLPSSALVSSVPVSPAVAAIPTAQQFVAADDEDDNDNEDDDDNDNDDDEEEIVAPVPISERVIAPLGRRFRRARAAASTSVAVPSPLPSSALVSSVPVSPAVAADDEDDNDNEDDDDDDNDDDEEEIVAPVPISERVIAPLGRRFRRARAAASTSVVVPPSLSSPALFSSVPAPPAVAATPTPQQVVAADEGDNDDNEEDDNDDDTEEADEDEEAGEEEDEAGEEDEDEYMDVDWEFGDPEWMEVDWCEGDMDIDILSPLATNTPTYLAQSFVFVGVIVGVNYFFERSSWLPLSSFAFLADRFTTRFGQTSNGVPAWRTVGVGGIGSVAKSDGDEGALCFGFLESDWAYGAIGSNPMGTYKAILENMKHPFQESSISCGSCRTRHYCFLKWILSLSPRVGNNCIGARSSYHIRDPVYHTIPLLFCSIQSPGPLRFTSLQKVKVRRPGFFIRLQYGYHCHYLSLPLFSYLCCRFNVTNGVRMLGALTVACYATRLSWLLAGEGVCNNSVVLVVVATLAVSRLSTFGFIIIVGLWVPPSV</sequence>
<protein>
    <submittedName>
        <fullName evidence="3">Uncharacterized protein</fullName>
    </submittedName>
</protein>
<gene>
    <name evidence="3" type="ORF">BDA99DRAFT_537698</name>
</gene>
<evidence type="ECO:0000313" key="4">
    <source>
        <dbReference type="Proteomes" id="UP001209540"/>
    </source>
</evidence>
<keyword evidence="4" id="KW-1185">Reference proteome</keyword>
<organism evidence="3 4">
    <name type="scientific">Phascolomyces articulosus</name>
    <dbReference type="NCBI Taxonomy" id="60185"/>
    <lineage>
        <taxon>Eukaryota</taxon>
        <taxon>Fungi</taxon>
        <taxon>Fungi incertae sedis</taxon>
        <taxon>Mucoromycota</taxon>
        <taxon>Mucoromycotina</taxon>
        <taxon>Mucoromycetes</taxon>
        <taxon>Mucorales</taxon>
        <taxon>Lichtheimiaceae</taxon>
        <taxon>Phascolomyces</taxon>
    </lineage>
</organism>
<keyword evidence="2" id="KW-0812">Transmembrane</keyword>
<accession>A0AAD5JZU4</accession>
<feature type="region of interest" description="Disordered" evidence="1">
    <location>
        <begin position="220"/>
        <end position="256"/>
    </location>
</feature>
<feature type="region of interest" description="Disordered" evidence="1">
    <location>
        <begin position="384"/>
        <end position="430"/>
    </location>
</feature>
<feature type="compositionally biased region" description="Acidic residues" evidence="1">
    <location>
        <begin position="387"/>
        <end position="430"/>
    </location>
</feature>
<feature type="region of interest" description="Disordered" evidence="1">
    <location>
        <begin position="272"/>
        <end position="332"/>
    </location>
</feature>
<reference evidence="3" key="2">
    <citation type="submission" date="2023-02" db="EMBL/GenBank/DDBJ databases">
        <authorList>
            <consortium name="DOE Joint Genome Institute"/>
            <person name="Mondo S.J."/>
            <person name="Chang Y."/>
            <person name="Wang Y."/>
            <person name="Ahrendt S."/>
            <person name="Andreopoulos W."/>
            <person name="Barry K."/>
            <person name="Beard J."/>
            <person name="Benny G.L."/>
            <person name="Blankenship S."/>
            <person name="Bonito G."/>
            <person name="Cuomo C."/>
            <person name="Desiro A."/>
            <person name="Gervers K.A."/>
            <person name="Hundley H."/>
            <person name="Kuo A."/>
            <person name="LaButti K."/>
            <person name="Lang B.F."/>
            <person name="Lipzen A."/>
            <person name="O'Donnell K."/>
            <person name="Pangilinan J."/>
            <person name="Reynolds N."/>
            <person name="Sandor L."/>
            <person name="Smith M.W."/>
            <person name="Tsang A."/>
            <person name="Grigoriev I.V."/>
            <person name="Stajich J.E."/>
            <person name="Spatafora J.W."/>
        </authorList>
    </citation>
    <scope>NUCLEOTIDE SEQUENCE</scope>
    <source>
        <strain evidence="3">RSA 2281</strain>
    </source>
</reference>
<feature type="compositionally biased region" description="Low complexity" evidence="1">
    <location>
        <begin position="272"/>
        <end position="300"/>
    </location>
</feature>
<dbReference type="AlphaFoldDB" id="A0AAD5JZU4"/>
<evidence type="ECO:0000256" key="2">
    <source>
        <dbReference type="SAM" id="Phobius"/>
    </source>
</evidence>
<dbReference type="PANTHER" id="PTHR48209">
    <property type="entry name" value="AGL056WP"/>
    <property type="match status" value="1"/>
</dbReference>
<feature type="region of interest" description="Disordered" evidence="1">
    <location>
        <begin position="75"/>
        <end position="172"/>
    </location>
</feature>
<dbReference type="PANTHER" id="PTHR48209:SF2">
    <property type="entry name" value="FI24008P1"/>
    <property type="match status" value="1"/>
</dbReference>
<feature type="transmembrane region" description="Helical" evidence="2">
    <location>
        <begin position="705"/>
        <end position="731"/>
    </location>
</feature>
<feature type="compositionally biased region" description="Acidic residues" evidence="1">
    <location>
        <begin position="226"/>
        <end position="249"/>
    </location>
</feature>
<feature type="compositionally biased region" description="Low complexity" evidence="1">
    <location>
        <begin position="187"/>
        <end position="204"/>
    </location>
</feature>
<feature type="region of interest" description="Disordered" evidence="1">
    <location>
        <begin position="185"/>
        <end position="204"/>
    </location>
</feature>
<dbReference type="Proteomes" id="UP001209540">
    <property type="component" value="Unassembled WGS sequence"/>
</dbReference>